<proteinExistence type="predicted"/>
<accession>A0AAD5V8Z4</accession>
<protein>
    <submittedName>
        <fullName evidence="1">Uncharacterized protein</fullName>
    </submittedName>
</protein>
<dbReference type="Proteomes" id="UP001212997">
    <property type="component" value="Unassembled WGS sequence"/>
</dbReference>
<reference evidence="1" key="1">
    <citation type="submission" date="2022-07" db="EMBL/GenBank/DDBJ databases">
        <title>Genome Sequence of Physisporinus lineatus.</title>
        <authorList>
            <person name="Buettner E."/>
        </authorList>
    </citation>
    <scope>NUCLEOTIDE SEQUENCE</scope>
    <source>
        <strain evidence="1">VT162</strain>
    </source>
</reference>
<evidence type="ECO:0000313" key="2">
    <source>
        <dbReference type="Proteomes" id="UP001212997"/>
    </source>
</evidence>
<comment type="caution">
    <text evidence="1">The sequence shown here is derived from an EMBL/GenBank/DDBJ whole genome shotgun (WGS) entry which is preliminary data.</text>
</comment>
<gene>
    <name evidence="1" type="ORF">NLI96_g3367</name>
</gene>
<keyword evidence="2" id="KW-1185">Reference proteome</keyword>
<dbReference type="AlphaFoldDB" id="A0AAD5V8Z4"/>
<name>A0AAD5V8Z4_9APHY</name>
<organism evidence="1 2">
    <name type="scientific">Meripilus lineatus</name>
    <dbReference type="NCBI Taxonomy" id="2056292"/>
    <lineage>
        <taxon>Eukaryota</taxon>
        <taxon>Fungi</taxon>
        <taxon>Dikarya</taxon>
        <taxon>Basidiomycota</taxon>
        <taxon>Agaricomycotina</taxon>
        <taxon>Agaricomycetes</taxon>
        <taxon>Polyporales</taxon>
        <taxon>Meripilaceae</taxon>
        <taxon>Meripilus</taxon>
    </lineage>
</organism>
<evidence type="ECO:0000313" key="1">
    <source>
        <dbReference type="EMBL" id="KAJ3487687.1"/>
    </source>
</evidence>
<sequence>MVSASSTAIQTPKQPRLFVPFPNSAELESDVNMSDAPSMELTLSIPPPMFHSRLSSTASSSSYTSFDSPRSSPLYPTFELYPHEESQNQMSVDPGNYFDAATDSNSKSVGLIQPKGTSFTHHGNGRYRLKPSKIRSILHGTPRSTLPLSSRRQTRLLNVPVFMLYTAPLSSSTTLFNDLSGNNPPTHLPTVALFDQ</sequence>
<dbReference type="EMBL" id="JANAWD010000085">
    <property type="protein sequence ID" value="KAJ3487687.1"/>
    <property type="molecule type" value="Genomic_DNA"/>
</dbReference>